<feature type="transmembrane region" description="Helical" evidence="5">
    <location>
        <begin position="219"/>
        <end position="240"/>
    </location>
</feature>
<dbReference type="Proteomes" id="UP001597452">
    <property type="component" value="Unassembled WGS sequence"/>
</dbReference>
<dbReference type="InterPro" id="IPR053934">
    <property type="entry name" value="HTTM_dom"/>
</dbReference>
<feature type="transmembrane region" description="Helical" evidence="5">
    <location>
        <begin position="189"/>
        <end position="207"/>
    </location>
</feature>
<dbReference type="RefSeq" id="WP_377328947.1">
    <property type="nucleotide sequence ID" value="NZ_JBHUMZ010000021.1"/>
</dbReference>
<keyword evidence="4 5" id="KW-0472">Membrane</keyword>
<sequence length="313" mass="36195">MKKILRILFNFFEKEQHLIGASIVRVGLGSIVTIFYLLHIFQKDYYWGPNGVYPHAEFISDITQANSFSLYQLSVSNVYFNILFYSGIVIALLFTLGVHTRITGVLNFIFVWSLYERNPFVLDGGNNILIICLFFLMFANVGAYFTLFKTKRNKNRYIAALHNTSIIACIIQVAILYSFSGIFKAQGDMWFNGVALYYILQVSEFTLPGIAEYIYSNPIMLTIGTYSTVIFQIAFPFLILNKTTKWVMISILVMFHLGIAIVMGLVSFGLTMICLDLLLFNDKFYKRNYFRYRKFRRKITNKKNDKTILDKAS</sequence>
<comment type="caution">
    <text evidence="7">The sequence shown here is derived from an EMBL/GenBank/DDBJ whole genome shotgun (WGS) entry which is preliminary data.</text>
</comment>
<keyword evidence="2 5" id="KW-0812">Transmembrane</keyword>
<evidence type="ECO:0000256" key="5">
    <source>
        <dbReference type="SAM" id="Phobius"/>
    </source>
</evidence>
<comment type="subcellular location">
    <subcellularLocation>
        <location evidence="1">Endomembrane system</location>
        <topology evidence="1">Multi-pass membrane protein</topology>
    </subcellularLocation>
</comment>
<feature type="transmembrane region" description="Helical" evidence="5">
    <location>
        <begin position="246"/>
        <end position="279"/>
    </location>
</feature>
<evidence type="ECO:0000256" key="1">
    <source>
        <dbReference type="ARBA" id="ARBA00004127"/>
    </source>
</evidence>
<feature type="transmembrane region" description="Helical" evidence="5">
    <location>
        <begin position="160"/>
        <end position="183"/>
    </location>
</feature>
<feature type="domain" description="HTTM-like" evidence="6">
    <location>
        <begin position="13"/>
        <end position="284"/>
    </location>
</feature>
<gene>
    <name evidence="7" type="ORF">ACFSW4_09715</name>
</gene>
<name>A0ABW5QBM5_9BACI</name>
<dbReference type="InterPro" id="IPR011020">
    <property type="entry name" value="HTTM-like"/>
</dbReference>
<dbReference type="Pfam" id="PF05090">
    <property type="entry name" value="HTTM"/>
    <property type="match status" value="1"/>
</dbReference>
<reference evidence="8" key="1">
    <citation type="journal article" date="2019" name="Int. J. Syst. Evol. Microbiol.">
        <title>The Global Catalogue of Microorganisms (GCM) 10K type strain sequencing project: providing services to taxonomists for standard genome sequencing and annotation.</title>
        <authorList>
            <consortium name="The Broad Institute Genomics Platform"/>
            <consortium name="The Broad Institute Genome Sequencing Center for Infectious Disease"/>
            <person name="Wu L."/>
            <person name="Ma J."/>
        </authorList>
    </citation>
    <scope>NUCLEOTIDE SEQUENCE [LARGE SCALE GENOMIC DNA]</scope>
    <source>
        <strain evidence="8">TISTR 1571</strain>
    </source>
</reference>
<protein>
    <submittedName>
        <fullName evidence="7">HTTM domain-containing protein</fullName>
    </submittedName>
</protein>
<accession>A0ABW5QBM5</accession>
<keyword evidence="8" id="KW-1185">Reference proteome</keyword>
<evidence type="ECO:0000256" key="2">
    <source>
        <dbReference type="ARBA" id="ARBA00022692"/>
    </source>
</evidence>
<feature type="transmembrane region" description="Helical" evidence="5">
    <location>
        <begin position="78"/>
        <end position="98"/>
    </location>
</feature>
<proteinExistence type="predicted"/>
<evidence type="ECO:0000259" key="6">
    <source>
        <dbReference type="SMART" id="SM00752"/>
    </source>
</evidence>
<evidence type="ECO:0000256" key="4">
    <source>
        <dbReference type="ARBA" id="ARBA00023136"/>
    </source>
</evidence>
<dbReference type="InterPro" id="IPR052964">
    <property type="entry name" value="Sporulation_signal_mat"/>
</dbReference>
<dbReference type="SMART" id="SM00752">
    <property type="entry name" value="HTTM"/>
    <property type="match status" value="1"/>
</dbReference>
<feature type="transmembrane region" description="Helical" evidence="5">
    <location>
        <begin position="128"/>
        <end position="148"/>
    </location>
</feature>
<evidence type="ECO:0000313" key="7">
    <source>
        <dbReference type="EMBL" id="MFD2639140.1"/>
    </source>
</evidence>
<dbReference type="PANTHER" id="PTHR39535">
    <property type="entry name" value="SPORULATION-DELAYING PROTEIN SDPB"/>
    <property type="match status" value="1"/>
</dbReference>
<dbReference type="PANTHER" id="PTHR39535:SF2">
    <property type="entry name" value="HTTM DOMAIN-CONTAINING PROTEIN"/>
    <property type="match status" value="1"/>
</dbReference>
<dbReference type="EMBL" id="JBHUMZ010000021">
    <property type="protein sequence ID" value="MFD2639140.1"/>
    <property type="molecule type" value="Genomic_DNA"/>
</dbReference>
<evidence type="ECO:0000313" key="8">
    <source>
        <dbReference type="Proteomes" id="UP001597452"/>
    </source>
</evidence>
<feature type="transmembrane region" description="Helical" evidence="5">
    <location>
        <begin position="21"/>
        <end position="41"/>
    </location>
</feature>
<organism evidence="7 8">
    <name type="scientific">Piscibacillus salipiscarius</name>
    <dbReference type="NCBI Taxonomy" id="299480"/>
    <lineage>
        <taxon>Bacteria</taxon>
        <taxon>Bacillati</taxon>
        <taxon>Bacillota</taxon>
        <taxon>Bacilli</taxon>
        <taxon>Bacillales</taxon>
        <taxon>Bacillaceae</taxon>
        <taxon>Piscibacillus</taxon>
    </lineage>
</organism>
<evidence type="ECO:0000256" key="3">
    <source>
        <dbReference type="ARBA" id="ARBA00022989"/>
    </source>
</evidence>
<keyword evidence="3 5" id="KW-1133">Transmembrane helix</keyword>